<dbReference type="AlphaFoldDB" id="A0A8J3Y3C1"/>
<accession>A0A8J3Y3C1</accession>
<evidence type="ECO:0000313" key="6">
    <source>
        <dbReference type="Proteomes" id="UP000652013"/>
    </source>
</evidence>
<evidence type="ECO:0000256" key="1">
    <source>
        <dbReference type="ARBA" id="ARBA00006432"/>
    </source>
</evidence>
<dbReference type="Proteomes" id="UP000652013">
    <property type="component" value="Unassembled WGS sequence"/>
</dbReference>
<sequence>MCQTRPVETPDTASHPHTLAGAVRRAALMRPDHPALITPGPDEDIRTWAEVDAAVDAAARALLALAGPRTGAHPPRVAIALPNGADFAVTLFGAMRAGLVAVPVNPGYTEPEMRHVLTDAGASVLVGRTLDLPGLTCVPADLPAGGDRPLPAVDAHDLAVLLYTSGTEGRPKGAMLTHAALVANHEQLAGLGVVDQRSVVLLAVPMFHAYGLNSGLGSVAYHGACGVVVAEFDAAATLAAVERHRVSVLVGVPSMYAAWLAQPGVAGRLATVEEAVCGAAPLDPDVLSRWHAETHTAIRIGYGLTETAPVLTATDPSPDAKPGSIGRAVPGVELVLRAPDATTDDYDVDPGDPAGTEPGEIVVRGANLFSGYWPDGRGGPDADGWWGTGDIALADADGELFLVDRVGELIIVNGFNVYPREVERVLEEHPAVREAAAVGVPSAATGQAVRAFVVLSGPADDLAEHCAARLARYKRPDRIEVVDELPHSAIGKVRKTELRDAT</sequence>
<name>A0A8J3Y3C1_9ACTN</name>
<dbReference type="PANTHER" id="PTHR43201:SF5">
    <property type="entry name" value="MEDIUM-CHAIN ACYL-COA LIGASE ACSF2, MITOCHONDRIAL"/>
    <property type="match status" value="1"/>
</dbReference>
<dbReference type="InterPro" id="IPR045851">
    <property type="entry name" value="AMP-bd_C_sf"/>
</dbReference>
<protein>
    <submittedName>
        <fullName evidence="5">Long-chain acyl-CoA synthetase</fullName>
    </submittedName>
</protein>
<feature type="domain" description="AMP-dependent synthetase/ligase" evidence="3">
    <location>
        <begin position="24"/>
        <end position="373"/>
    </location>
</feature>
<dbReference type="Pfam" id="PF00501">
    <property type="entry name" value="AMP-binding"/>
    <property type="match status" value="1"/>
</dbReference>
<keyword evidence="6" id="KW-1185">Reference proteome</keyword>
<dbReference type="GO" id="GO:0006631">
    <property type="term" value="P:fatty acid metabolic process"/>
    <property type="evidence" value="ECO:0007669"/>
    <property type="project" value="TreeGrafter"/>
</dbReference>
<dbReference type="PANTHER" id="PTHR43201">
    <property type="entry name" value="ACYL-COA SYNTHETASE"/>
    <property type="match status" value="1"/>
</dbReference>
<keyword evidence="2" id="KW-0436">Ligase</keyword>
<dbReference type="Gene3D" id="3.30.300.30">
    <property type="match status" value="1"/>
</dbReference>
<dbReference type="InterPro" id="IPR025110">
    <property type="entry name" value="AMP-bd_C"/>
</dbReference>
<dbReference type="Pfam" id="PF13193">
    <property type="entry name" value="AMP-binding_C"/>
    <property type="match status" value="1"/>
</dbReference>
<dbReference type="GO" id="GO:0031956">
    <property type="term" value="F:medium-chain fatty acid-CoA ligase activity"/>
    <property type="evidence" value="ECO:0007669"/>
    <property type="project" value="TreeGrafter"/>
</dbReference>
<evidence type="ECO:0000256" key="2">
    <source>
        <dbReference type="ARBA" id="ARBA00022598"/>
    </source>
</evidence>
<gene>
    <name evidence="5" type="primary">fadD_1</name>
    <name evidence="5" type="ORF">Sya03_00510</name>
</gene>
<dbReference type="InterPro" id="IPR020845">
    <property type="entry name" value="AMP-binding_CS"/>
</dbReference>
<comment type="caution">
    <text evidence="5">The sequence shown here is derived from an EMBL/GenBank/DDBJ whole genome shotgun (WGS) entry which is preliminary data.</text>
</comment>
<evidence type="ECO:0000259" key="4">
    <source>
        <dbReference type="Pfam" id="PF13193"/>
    </source>
</evidence>
<dbReference type="PROSITE" id="PS00455">
    <property type="entry name" value="AMP_BINDING"/>
    <property type="match status" value="1"/>
</dbReference>
<dbReference type="InterPro" id="IPR042099">
    <property type="entry name" value="ANL_N_sf"/>
</dbReference>
<dbReference type="InterPro" id="IPR000873">
    <property type="entry name" value="AMP-dep_synth/lig_dom"/>
</dbReference>
<evidence type="ECO:0000259" key="3">
    <source>
        <dbReference type="Pfam" id="PF00501"/>
    </source>
</evidence>
<comment type="similarity">
    <text evidence="1">Belongs to the ATP-dependent AMP-binding enzyme family.</text>
</comment>
<proteinExistence type="inferred from homology"/>
<feature type="domain" description="AMP-binding enzyme C-terminal" evidence="4">
    <location>
        <begin position="421"/>
        <end position="492"/>
    </location>
</feature>
<dbReference type="Gene3D" id="3.40.50.12780">
    <property type="entry name" value="N-terminal domain of ligase-like"/>
    <property type="match status" value="1"/>
</dbReference>
<dbReference type="EMBL" id="BOOY01000001">
    <property type="protein sequence ID" value="GIJ00699.1"/>
    <property type="molecule type" value="Genomic_DNA"/>
</dbReference>
<organism evidence="5 6">
    <name type="scientific">Spirilliplanes yamanashiensis</name>
    <dbReference type="NCBI Taxonomy" id="42233"/>
    <lineage>
        <taxon>Bacteria</taxon>
        <taxon>Bacillati</taxon>
        <taxon>Actinomycetota</taxon>
        <taxon>Actinomycetes</taxon>
        <taxon>Micromonosporales</taxon>
        <taxon>Micromonosporaceae</taxon>
        <taxon>Spirilliplanes</taxon>
    </lineage>
</organism>
<reference evidence="5" key="1">
    <citation type="submission" date="2021-01" db="EMBL/GenBank/DDBJ databases">
        <title>Whole genome shotgun sequence of Spirilliplanes yamanashiensis NBRC 15828.</title>
        <authorList>
            <person name="Komaki H."/>
            <person name="Tamura T."/>
        </authorList>
    </citation>
    <scope>NUCLEOTIDE SEQUENCE</scope>
    <source>
        <strain evidence="5">NBRC 15828</strain>
    </source>
</reference>
<dbReference type="SUPFAM" id="SSF56801">
    <property type="entry name" value="Acetyl-CoA synthetase-like"/>
    <property type="match status" value="1"/>
</dbReference>
<evidence type="ECO:0000313" key="5">
    <source>
        <dbReference type="EMBL" id="GIJ00699.1"/>
    </source>
</evidence>